<sequence length="261" mass="28562">MTDVMLHLEILLPAFLAGLVILVTHIPLGSKVLSKGIIFFDLAIAQLAAFGVVLSSLVLDFSDATWTVHAIALLTALSGACLLYALRKHSIKFQEAVIGTIFLLSSTGVLLVLTQDSSAHETFQQLMLGQILWVSYEDVLTLCGYTLVLIITWRLIQQFNKELAFYITFALTITMSTQFIGVYLVFASLIIPALASQKFQHRWLVASLVGISSYLVGLLLSALLDLPSGALISWCMVVMGALVFMLMPLRTNPKVLLAEDT</sequence>
<dbReference type="Gene3D" id="1.10.3470.10">
    <property type="entry name" value="ABC transporter involved in vitamin B12 uptake, BtuC"/>
    <property type="match status" value="1"/>
</dbReference>
<feature type="transmembrane region" description="Helical" evidence="7">
    <location>
        <begin position="93"/>
        <end position="113"/>
    </location>
</feature>
<dbReference type="Proteomes" id="UP001595476">
    <property type="component" value="Unassembled WGS sequence"/>
</dbReference>
<dbReference type="SUPFAM" id="SSF81345">
    <property type="entry name" value="ABC transporter involved in vitamin B12 uptake, BtuC"/>
    <property type="match status" value="1"/>
</dbReference>
<feature type="transmembrane region" description="Helical" evidence="7">
    <location>
        <begin position="133"/>
        <end position="156"/>
    </location>
</feature>
<evidence type="ECO:0000256" key="5">
    <source>
        <dbReference type="ARBA" id="ARBA00023136"/>
    </source>
</evidence>
<evidence type="ECO:0000256" key="2">
    <source>
        <dbReference type="ARBA" id="ARBA00008034"/>
    </source>
</evidence>
<accession>A0ABV7HCL1</accession>
<comment type="caution">
    <text evidence="8">The sequence shown here is derived from an EMBL/GenBank/DDBJ whole genome shotgun (WGS) entry which is preliminary data.</text>
</comment>
<dbReference type="InterPro" id="IPR001626">
    <property type="entry name" value="ABC_TroCD"/>
</dbReference>
<comment type="similarity">
    <text evidence="2 6">Belongs to the ABC-3 integral membrane protein family.</text>
</comment>
<feature type="transmembrane region" description="Helical" evidence="7">
    <location>
        <begin position="163"/>
        <end position="191"/>
    </location>
</feature>
<gene>
    <name evidence="8" type="ORF">ACFOEK_05200</name>
</gene>
<organism evidence="8 9">
    <name type="scientific">Litoribrevibacter euphylliae</name>
    <dbReference type="NCBI Taxonomy" id="1834034"/>
    <lineage>
        <taxon>Bacteria</taxon>
        <taxon>Pseudomonadati</taxon>
        <taxon>Pseudomonadota</taxon>
        <taxon>Gammaproteobacteria</taxon>
        <taxon>Oceanospirillales</taxon>
        <taxon>Oceanospirillaceae</taxon>
        <taxon>Litoribrevibacter</taxon>
    </lineage>
</organism>
<keyword evidence="4 7" id="KW-1133">Transmembrane helix</keyword>
<evidence type="ECO:0000256" key="7">
    <source>
        <dbReference type="SAM" id="Phobius"/>
    </source>
</evidence>
<feature type="transmembrane region" description="Helical" evidence="7">
    <location>
        <begin position="203"/>
        <end position="224"/>
    </location>
</feature>
<dbReference type="RefSeq" id="WP_386717175.1">
    <property type="nucleotide sequence ID" value="NZ_JBHRSZ010000002.1"/>
</dbReference>
<evidence type="ECO:0000256" key="1">
    <source>
        <dbReference type="ARBA" id="ARBA00004141"/>
    </source>
</evidence>
<dbReference type="InterPro" id="IPR037294">
    <property type="entry name" value="ABC_BtuC-like"/>
</dbReference>
<proteinExistence type="inferred from homology"/>
<dbReference type="PANTHER" id="PTHR30477">
    <property type="entry name" value="ABC-TRANSPORTER METAL-BINDING PROTEIN"/>
    <property type="match status" value="1"/>
</dbReference>
<evidence type="ECO:0000256" key="3">
    <source>
        <dbReference type="ARBA" id="ARBA00022692"/>
    </source>
</evidence>
<evidence type="ECO:0000313" key="9">
    <source>
        <dbReference type="Proteomes" id="UP001595476"/>
    </source>
</evidence>
<feature type="transmembrane region" description="Helical" evidence="7">
    <location>
        <begin position="38"/>
        <end position="59"/>
    </location>
</feature>
<comment type="subcellular location">
    <subcellularLocation>
        <location evidence="6">Cell membrane</location>
        <topology evidence="6">Multi-pass membrane protein</topology>
    </subcellularLocation>
    <subcellularLocation>
        <location evidence="1">Membrane</location>
        <topology evidence="1">Multi-pass membrane protein</topology>
    </subcellularLocation>
</comment>
<feature type="transmembrane region" description="Helical" evidence="7">
    <location>
        <begin position="231"/>
        <end position="249"/>
    </location>
</feature>
<protein>
    <submittedName>
        <fullName evidence="8">Metal ABC transporter permease</fullName>
    </submittedName>
</protein>
<evidence type="ECO:0000256" key="4">
    <source>
        <dbReference type="ARBA" id="ARBA00022989"/>
    </source>
</evidence>
<dbReference type="PANTHER" id="PTHR30477:SF19">
    <property type="entry name" value="METAL ABC TRANSPORTER PERMEASE"/>
    <property type="match status" value="1"/>
</dbReference>
<keyword evidence="6" id="KW-0813">Transport</keyword>
<feature type="transmembrane region" description="Helical" evidence="7">
    <location>
        <begin position="6"/>
        <end position="26"/>
    </location>
</feature>
<keyword evidence="9" id="KW-1185">Reference proteome</keyword>
<dbReference type="Pfam" id="PF00950">
    <property type="entry name" value="ABC-3"/>
    <property type="match status" value="1"/>
</dbReference>
<keyword evidence="5 7" id="KW-0472">Membrane</keyword>
<evidence type="ECO:0000313" key="8">
    <source>
        <dbReference type="EMBL" id="MFC3150414.1"/>
    </source>
</evidence>
<dbReference type="EMBL" id="JBHRSZ010000002">
    <property type="protein sequence ID" value="MFC3150414.1"/>
    <property type="molecule type" value="Genomic_DNA"/>
</dbReference>
<reference evidence="9" key="1">
    <citation type="journal article" date="2019" name="Int. J. Syst. Evol. Microbiol.">
        <title>The Global Catalogue of Microorganisms (GCM) 10K type strain sequencing project: providing services to taxonomists for standard genome sequencing and annotation.</title>
        <authorList>
            <consortium name="The Broad Institute Genomics Platform"/>
            <consortium name="The Broad Institute Genome Sequencing Center for Infectious Disease"/>
            <person name="Wu L."/>
            <person name="Ma J."/>
        </authorList>
    </citation>
    <scope>NUCLEOTIDE SEQUENCE [LARGE SCALE GENOMIC DNA]</scope>
    <source>
        <strain evidence="9">KCTC 52438</strain>
    </source>
</reference>
<name>A0ABV7HCL1_9GAMM</name>
<evidence type="ECO:0000256" key="6">
    <source>
        <dbReference type="RuleBase" id="RU003943"/>
    </source>
</evidence>
<feature type="transmembrane region" description="Helical" evidence="7">
    <location>
        <begin position="65"/>
        <end position="86"/>
    </location>
</feature>
<keyword evidence="3 6" id="KW-0812">Transmembrane</keyword>